<dbReference type="Gene3D" id="3.30.565.60">
    <property type="match status" value="1"/>
</dbReference>
<name>T1B2X3_9ZZZZ</name>
<reference evidence="1" key="2">
    <citation type="journal article" date="2014" name="ISME J.">
        <title>Microbial stratification in low pH oxic and suboxic macroscopic growths along an acid mine drainage.</title>
        <authorList>
            <person name="Mendez-Garcia C."/>
            <person name="Mesa V."/>
            <person name="Sprenger R.R."/>
            <person name="Richter M."/>
            <person name="Diez M.S."/>
            <person name="Solano J."/>
            <person name="Bargiela R."/>
            <person name="Golyshina O.V."/>
            <person name="Manteca A."/>
            <person name="Ramos J.L."/>
            <person name="Gallego J.R."/>
            <person name="Llorente I."/>
            <person name="Martins Dos Santos V.A."/>
            <person name="Jensen O.N."/>
            <person name="Pelaez A.I."/>
            <person name="Sanchez J."/>
            <person name="Ferrer M."/>
        </authorList>
    </citation>
    <scope>NUCLEOTIDE SEQUENCE</scope>
</reference>
<feature type="non-terminal residue" evidence="1">
    <location>
        <position position="157"/>
    </location>
</feature>
<dbReference type="Pfam" id="PF13749">
    <property type="entry name" value="HATPase_c_4"/>
    <property type="match status" value="1"/>
</dbReference>
<dbReference type="AlphaFoldDB" id="T1B2X3"/>
<dbReference type="PANTHER" id="PTHR30595:SF6">
    <property type="entry name" value="SCHLAFEN ALBA-2 DOMAIN-CONTAINING PROTEIN"/>
    <property type="match status" value="1"/>
</dbReference>
<feature type="non-terminal residue" evidence="1">
    <location>
        <position position="1"/>
    </location>
</feature>
<comment type="caution">
    <text evidence="1">The sequence shown here is derived from an EMBL/GenBank/DDBJ whole genome shotgun (WGS) entry which is preliminary data.</text>
</comment>
<gene>
    <name evidence="1" type="ORF">B2A_08542</name>
</gene>
<protein>
    <submittedName>
        <fullName evidence="1">Transcriptional regulator</fullName>
    </submittedName>
</protein>
<dbReference type="InterPro" id="IPR038475">
    <property type="entry name" value="RecG_C_sf"/>
</dbReference>
<reference evidence="1" key="1">
    <citation type="submission" date="2013-08" db="EMBL/GenBank/DDBJ databases">
        <authorList>
            <person name="Mendez C."/>
            <person name="Richter M."/>
            <person name="Ferrer M."/>
            <person name="Sanchez J."/>
        </authorList>
    </citation>
    <scope>NUCLEOTIDE SEQUENCE</scope>
</reference>
<organism evidence="1">
    <name type="scientific">mine drainage metagenome</name>
    <dbReference type="NCBI Taxonomy" id="410659"/>
    <lineage>
        <taxon>unclassified sequences</taxon>
        <taxon>metagenomes</taxon>
        <taxon>ecological metagenomes</taxon>
    </lineage>
</organism>
<proteinExistence type="predicted"/>
<sequence>RVEAFPVPEAALREAVLNAVIHKDYARGAPIQISVYDNTLMLWNPGELPQHWTVAKLKGKHASHPFNPDIANAFFRAGQIEAWGRGIERIVEACREAGTPAPDLRYEPTGLWLEFRFPALAMTAGTTPQVAGEVAGEVDRLLVVCRGATTRRALREA</sequence>
<dbReference type="EMBL" id="AUZZ01006153">
    <property type="protein sequence ID" value="EQD47179.1"/>
    <property type="molecule type" value="Genomic_DNA"/>
</dbReference>
<accession>T1B2X3</accession>
<evidence type="ECO:0000313" key="1">
    <source>
        <dbReference type="EMBL" id="EQD47179.1"/>
    </source>
</evidence>
<dbReference type="PANTHER" id="PTHR30595">
    <property type="entry name" value="GLPR-RELATED TRANSCRIPTIONAL REPRESSOR"/>
    <property type="match status" value="1"/>
</dbReference>